<keyword evidence="12" id="KW-1185">Reference proteome</keyword>
<keyword evidence="6" id="KW-0398">Inositol biosynthesis</keyword>
<comment type="similarity">
    <text evidence="4">Belongs to the myo-inositol 1-phosphate synthase family.</text>
</comment>
<dbReference type="SUPFAM" id="SSF51735">
    <property type="entry name" value="NAD(P)-binding Rossmann-fold domains"/>
    <property type="match status" value="1"/>
</dbReference>
<dbReference type="PANTHER" id="PTHR11510">
    <property type="entry name" value="MYO-INOSITOL-1 PHOSPHATE SYNTHASE"/>
    <property type="match status" value="1"/>
</dbReference>
<gene>
    <name evidence="11" type="ORF">CTAYLR_001813</name>
</gene>
<evidence type="ECO:0000256" key="3">
    <source>
        <dbReference type="ARBA" id="ARBA00005117"/>
    </source>
</evidence>
<dbReference type="Pfam" id="PF07994">
    <property type="entry name" value="NAD_binding_5"/>
    <property type="match status" value="1"/>
</dbReference>
<dbReference type="Gene3D" id="3.40.1190.20">
    <property type="match status" value="1"/>
</dbReference>
<feature type="signal peptide" evidence="8">
    <location>
        <begin position="1"/>
        <end position="16"/>
    </location>
</feature>
<dbReference type="SUPFAM" id="SSF53613">
    <property type="entry name" value="Ribokinase-like"/>
    <property type="match status" value="1"/>
</dbReference>
<dbReference type="InterPro" id="IPR002587">
    <property type="entry name" value="Myo-inos-1-P_Synthase"/>
</dbReference>
<dbReference type="InterPro" id="IPR013021">
    <property type="entry name" value="Myo-inos-1-P_Synthase_GAPDH"/>
</dbReference>
<dbReference type="SUPFAM" id="SSF55347">
    <property type="entry name" value="Glyceraldehyde-3-phosphate dehydrogenase-like, C-terminal domain"/>
    <property type="match status" value="1"/>
</dbReference>
<dbReference type="InterPro" id="IPR036291">
    <property type="entry name" value="NAD(P)-bd_dom_sf"/>
</dbReference>
<accession>A0AAD7U820</accession>
<feature type="chain" id="PRO_5041964084" description="inositol-3-phosphate synthase" evidence="8">
    <location>
        <begin position="17"/>
        <end position="836"/>
    </location>
</feature>
<comment type="pathway">
    <text evidence="3">Polyol metabolism; myo-inositol biosynthesis; myo-inositol from D-glucose 6-phosphate: step 1/2.</text>
</comment>
<comment type="cofactor">
    <cofactor evidence="2">
        <name>NAD(+)</name>
        <dbReference type="ChEBI" id="CHEBI:57540"/>
    </cofactor>
</comment>
<dbReference type="EC" id="5.5.1.4" evidence="5"/>
<reference evidence="11" key="1">
    <citation type="submission" date="2023-01" db="EMBL/GenBank/DDBJ databases">
        <title>Metagenome sequencing of chrysophaentin producing Chrysophaeum taylorii.</title>
        <authorList>
            <person name="Davison J."/>
            <person name="Bewley C."/>
        </authorList>
    </citation>
    <scope>NUCLEOTIDE SEQUENCE</scope>
    <source>
        <strain evidence="11">NIES-1699</strain>
    </source>
</reference>
<feature type="domain" description="Myo-inositol-1-phosphate synthase GAPDH-like" evidence="10">
    <location>
        <begin position="281"/>
        <end position="384"/>
    </location>
</feature>
<evidence type="ECO:0000256" key="6">
    <source>
        <dbReference type="ARBA" id="ARBA00022550"/>
    </source>
</evidence>
<keyword evidence="8" id="KW-0732">Signal</keyword>
<protein>
    <recommendedName>
        <fullName evidence="5">inositol-3-phosphate synthase</fullName>
        <ecNumber evidence="5">5.5.1.4</ecNumber>
    </recommendedName>
</protein>
<feature type="region of interest" description="Disordered" evidence="7">
    <location>
        <begin position="814"/>
        <end position="836"/>
    </location>
</feature>
<dbReference type="Gene3D" id="3.40.50.720">
    <property type="entry name" value="NAD(P)-binding Rossmann-like Domain"/>
    <property type="match status" value="1"/>
</dbReference>
<evidence type="ECO:0000313" key="11">
    <source>
        <dbReference type="EMBL" id="KAJ8599987.1"/>
    </source>
</evidence>
<sequence>MFKLLVVVVVIGGGAAVERTPRRTAARAVGKEGFEEEEAKKKKKKSVGCLIVGLGGNNGVTVVAGLVANRRKVEWEGSKRKCEADWTGCVTQQASRREAYELCAFEDAKIGGWDVRETRLGDALVEARILDPTLASEVRDEMNTMGVWPGVWDPEYIGETQHATATRTIEGSIPEKLERVRRDIRGFREGVDGHTTVVWSASVEAPSALDPELVSTADRLLETLSDSRIERVPPSLVYAAAAALEGCSFVNGGSQDTICPGLEELFARHGGYCLGTDFKAGQTKFKSAAVEYLQALALRVKVVASSNHLGNNDMKSLLGRPQRDAKLRVKSDIFPPDSTIESHVVSVMYAPYVGDEKRDFVEYTSEAFLSQLHTMVTYTRCSDSVLCAPLIIDACVWCDAFRRRRVPRSEVEKALAYLFKVSSSSSSENSYYFFAQMRDLEEACRQHLRRRRATTTAGEPPLVACAGLACLDLELGRASTPSSLESIATFRGTTEKPGGSAPQVATALAGLGQRCVVVSNLGDDAPGARLRSLLAEIGVECLGRGGSTGVAVVPVFEAGGRGCYFDPGANADFGPEDVAAALKDLEDDDVAALHVGYPHLLPSLCGDALADVLVDSAAKSLLTSLDLNGIQPHHRLGDAVLPKRATAAVDVLHANRREAATLLGQTDANLSDLARDLARQSGAALVSVTDGANGAVLVVADADRLGASSIPLAWASSEARVPAYSPAGATTVNANGAGDAFVAGLITGALRAKSDDATSFSLDHVGKLAALAAYLRVVRAPPMHLSDIVDALDAADAGNRSILLDDESAHSSFVLPPELPIAERPPPRQDAPPGLP</sequence>
<evidence type="ECO:0000256" key="1">
    <source>
        <dbReference type="ARBA" id="ARBA00000113"/>
    </source>
</evidence>
<dbReference type="EMBL" id="JAQMWT010000531">
    <property type="protein sequence ID" value="KAJ8599987.1"/>
    <property type="molecule type" value="Genomic_DNA"/>
</dbReference>
<comment type="caution">
    <text evidence="11">The sequence shown here is derived from an EMBL/GenBank/DDBJ whole genome shotgun (WGS) entry which is preliminary data.</text>
</comment>
<evidence type="ECO:0000313" key="12">
    <source>
        <dbReference type="Proteomes" id="UP001230188"/>
    </source>
</evidence>
<dbReference type="AlphaFoldDB" id="A0AAD7U820"/>
<dbReference type="Proteomes" id="UP001230188">
    <property type="component" value="Unassembled WGS sequence"/>
</dbReference>
<dbReference type="InterPro" id="IPR029056">
    <property type="entry name" value="Ribokinase-like"/>
</dbReference>
<dbReference type="Gene3D" id="3.30.360.10">
    <property type="entry name" value="Dihydrodipicolinate Reductase, domain 2"/>
    <property type="match status" value="1"/>
</dbReference>
<evidence type="ECO:0000256" key="4">
    <source>
        <dbReference type="ARBA" id="ARBA00010813"/>
    </source>
</evidence>
<dbReference type="Pfam" id="PF00294">
    <property type="entry name" value="PfkB"/>
    <property type="match status" value="1"/>
</dbReference>
<name>A0AAD7U820_9STRA</name>
<feature type="domain" description="Carbohydrate kinase PfkB" evidence="9">
    <location>
        <begin position="463"/>
        <end position="755"/>
    </location>
</feature>
<organism evidence="11 12">
    <name type="scientific">Chrysophaeum taylorii</name>
    <dbReference type="NCBI Taxonomy" id="2483200"/>
    <lineage>
        <taxon>Eukaryota</taxon>
        <taxon>Sar</taxon>
        <taxon>Stramenopiles</taxon>
        <taxon>Ochrophyta</taxon>
        <taxon>Pelagophyceae</taxon>
        <taxon>Pelagomonadales</taxon>
        <taxon>Pelagomonadaceae</taxon>
        <taxon>Chrysophaeum</taxon>
    </lineage>
</organism>
<evidence type="ECO:0000256" key="5">
    <source>
        <dbReference type="ARBA" id="ARBA00012125"/>
    </source>
</evidence>
<proteinExistence type="inferred from homology"/>
<dbReference type="GO" id="GO:0006021">
    <property type="term" value="P:inositol biosynthetic process"/>
    <property type="evidence" value="ECO:0007669"/>
    <property type="project" value="UniProtKB-KW"/>
</dbReference>
<evidence type="ECO:0000256" key="7">
    <source>
        <dbReference type="SAM" id="MobiDB-lite"/>
    </source>
</evidence>
<dbReference type="GO" id="GO:0004512">
    <property type="term" value="F:inositol-3-phosphate synthase activity"/>
    <property type="evidence" value="ECO:0007669"/>
    <property type="project" value="UniProtKB-EC"/>
</dbReference>
<dbReference type="GO" id="GO:0008654">
    <property type="term" value="P:phospholipid biosynthetic process"/>
    <property type="evidence" value="ECO:0007669"/>
    <property type="project" value="InterPro"/>
</dbReference>
<dbReference type="Pfam" id="PF01658">
    <property type="entry name" value="Inos-1-P_synth"/>
    <property type="match status" value="1"/>
</dbReference>
<evidence type="ECO:0000256" key="2">
    <source>
        <dbReference type="ARBA" id="ARBA00001911"/>
    </source>
</evidence>
<comment type="catalytic activity">
    <reaction evidence="1">
        <text>D-glucose 6-phosphate = 1D-myo-inositol 3-phosphate</text>
        <dbReference type="Rhea" id="RHEA:10716"/>
        <dbReference type="ChEBI" id="CHEBI:58401"/>
        <dbReference type="ChEBI" id="CHEBI:61548"/>
        <dbReference type="EC" id="5.5.1.4"/>
    </reaction>
</comment>
<evidence type="ECO:0000259" key="9">
    <source>
        <dbReference type="Pfam" id="PF00294"/>
    </source>
</evidence>
<evidence type="ECO:0000256" key="8">
    <source>
        <dbReference type="SAM" id="SignalP"/>
    </source>
</evidence>
<evidence type="ECO:0000259" key="10">
    <source>
        <dbReference type="Pfam" id="PF01658"/>
    </source>
</evidence>
<dbReference type="InterPro" id="IPR011611">
    <property type="entry name" value="PfkB_dom"/>
</dbReference>